<dbReference type="RefSeq" id="WP_097160307.1">
    <property type="nucleotide sequence ID" value="NZ_JBEPMQ010000014.1"/>
</dbReference>
<evidence type="ECO:0000313" key="2">
    <source>
        <dbReference type="EMBL" id="SNX75158.1"/>
    </source>
</evidence>
<dbReference type="EMBL" id="OAOP01000011">
    <property type="protein sequence ID" value="SNX75158.1"/>
    <property type="molecule type" value="Genomic_DNA"/>
</dbReference>
<dbReference type="Proteomes" id="UP000219546">
    <property type="component" value="Unassembled WGS sequence"/>
</dbReference>
<feature type="chain" id="PRO_5012425042" evidence="1">
    <location>
        <begin position="25"/>
        <end position="191"/>
    </location>
</feature>
<feature type="signal peptide" evidence="1">
    <location>
        <begin position="1"/>
        <end position="24"/>
    </location>
</feature>
<name>A0A285D7B9_9BACI</name>
<proteinExistence type="predicted"/>
<keyword evidence="3" id="KW-1185">Reference proteome</keyword>
<dbReference type="OrthoDB" id="2942850at2"/>
<reference evidence="2 3" key="1">
    <citation type="submission" date="2017-08" db="EMBL/GenBank/DDBJ databases">
        <authorList>
            <person name="de Groot N.N."/>
        </authorList>
    </citation>
    <scope>NUCLEOTIDE SEQUENCE [LARGE SCALE GENOMIC DNA]</scope>
    <source>
        <strain evidence="2 3">JC228</strain>
    </source>
</reference>
<organism evidence="2 3">
    <name type="scientific">Bacillus oleivorans</name>
    <dbReference type="NCBI Taxonomy" id="1448271"/>
    <lineage>
        <taxon>Bacteria</taxon>
        <taxon>Bacillati</taxon>
        <taxon>Bacillota</taxon>
        <taxon>Bacilli</taxon>
        <taxon>Bacillales</taxon>
        <taxon>Bacillaceae</taxon>
        <taxon>Bacillus</taxon>
    </lineage>
</organism>
<accession>A0A285D7B9</accession>
<protein>
    <submittedName>
        <fullName evidence="2">Uncharacterized protein</fullName>
    </submittedName>
</protein>
<gene>
    <name evidence="2" type="ORF">SAMN05877753_11138</name>
</gene>
<evidence type="ECO:0000256" key="1">
    <source>
        <dbReference type="SAM" id="SignalP"/>
    </source>
</evidence>
<dbReference type="PROSITE" id="PS51257">
    <property type="entry name" value="PROKAR_LIPOPROTEIN"/>
    <property type="match status" value="1"/>
</dbReference>
<evidence type="ECO:0000313" key="3">
    <source>
        <dbReference type="Proteomes" id="UP000219546"/>
    </source>
</evidence>
<dbReference type="AlphaFoldDB" id="A0A285D7B9"/>
<sequence>MKAVSVLFMCIVLSIIMASCSVNQKLDNLNNVNVSIVTDESIIGKINVDGKEDGKYVTPTSLYYSFTLQKPILMSSKQFHQLFNEFDFFVEPSTNLKELLEENVGRNIFDLEKNKAGTNADYMAQRTVTLNDDEIEFSIAYSLGAKEQNPLIPLLPNEEILEMIHQNALQSTLVFKSEDGEEVLHNLRDFE</sequence>
<keyword evidence="1" id="KW-0732">Signal</keyword>